<dbReference type="Proteomes" id="UP000738402">
    <property type="component" value="Unassembled WGS sequence"/>
</dbReference>
<accession>A0AAN6D1H7</accession>
<feature type="compositionally biased region" description="Polar residues" evidence="1">
    <location>
        <begin position="176"/>
        <end position="187"/>
    </location>
</feature>
<organism evidence="2 3">
    <name type="scientific">Ogataea haglerorum</name>
    <dbReference type="NCBI Taxonomy" id="1937702"/>
    <lineage>
        <taxon>Eukaryota</taxon>
        <taxon>Fungi</taxon>
        <taxon>Dikarya</taxon>
        <taxon>Ascomycota</taxon>
        <taxon>Saccharomycotina</taxon>
        <taxon>Pichiomycetes</taxon>
        <taxon>Pichiales</taxon>
        <taxon>Pichiaceae</taxon>
        <taxon>Ogataea</taxon>
    </lineage>
</organism>
<name>A0AAN6D1H7_9ASCO</name>
<comment type="caution">
    <text evidence="2">The sequence shown here is derived from an EMBL/GenBank/DDBJ whole genome shotgun (WGS) entry which is preliminary data.</text>
</comment>
<feature type="region of interest" description="Disordered" evidence="1">
    <location>
        <begin position="173"/>
        <end position="202"/>
    </location>
</feature>
<proteinExistence type="predicted"/>
<gene>
    <name evidence="2" type="ORF">KL933_004923</name>
</gene>
<evidence type="ECO:0000313" key="2">
    <source>
        <dbReference type="EMBL" id="KAG7724419.1"/>
    </source>
</evidence>
<dbReference type="EMBL" id="JAHLUH010000017">
    <property type="protein sequence ID" value="KAG7724419.1"/>
    <property type="molecule type" value="Genomic_DNA"/>
</dbReference>
<protein>
    <submittedName>
        <fullName evidence="2">Uncharacterized protein</fullName>
    </submittedName>
</protein>
<sequence length="365" mass="39650">MALTPCVHAHSRSVVYHISLNPRPWCLANVPNGAKRCSERVDLLCAAPPFTGGRGDAARRDEKISVKRRCQEARRGREIYKTQLRIAHLPNERRPGLGNFLEIPRHPGHDPPPGDGYAAGAALRVLQNDHPEGQVAGRHRARAQDQAAALAHDLHHQARPLHQRLHGNADVDHRVSQQTQGQASQGRPGSALHTPSHFSGLSDHFLQAPQRLLAQEQALEQVHRRIVPQGGRQPYGTPAAHVAGLGPEDFQGRASAGLEEVPGPNSRRAAQERQNKEANAVHAYGHRHRVASVSCPAHTSQVAVQLSLVVRLVAGHAALPRLVGLQHLEPAYGRLLSWQADRQSCAGGGATAQQFNETVLFCLVA</sequence>
<evidence type="ECO:0000256" key="1">
    <source>
        <dbReference type="SAM" id="MobiDB-lite"/>
    </source>
</evidence>
<dbReference type="AlphaFoldDB" id="A0AAN6D1H7"/>
<reference evidence="2" key="1">
    <citation type="journal article" date="2021" name="G3 (Bethesda)">
        <title>Genomic diversity, chromosomal rearrangements, and interspecies hybridization in the ogataea polymorpha species complex.</title>
        <authorList>
            <person name="Hanson S.J."/>
            <person name="Cinneide E.O."/>
            <person name="Salzberg L.I."/>
            <person name="Wolfe K.H."/>
            <person name="McGowan J."/>
            <person name="Fitzpatrick D.A."/>
            <person name="Matlin K."/>
        </authorList>
    </citation>
    <scope>NUCLEOTIDE SEQUENCE</scope>
    <source>
        <strain evidence="2">83-405-1</strain>
    </source>
</reference>
<evidence type="ECO:0000313" key="3">
    <source>
        <dbReference type="Proteomes" id="UP000738402"/>
    </source>
</evidence>